<protein>
    <submittedName>
        <fullName evidence="9">Uncharacterized protein</fullName>
    </submittedName>
</protein>
<evidence type="ECO:0000256" key="3">
    <source>
        <dbReference type="ARBA" id="ARBA00022676"/>
    </source>
</evidence>
<feature type="transmembrane region" description="Helical" evidence="8">
    <location>
        <begin position="440"/>
        <end position="460"/>
    </location>
</feature>
<evidence type="ECO:0000256" key="8">
    <source>
        <dbReference type="SAM" id="Phobius"/>
    </source>
</evidence>
<feature type="transmembrane region" description="Helical" evidence="8">
    <location>
        <begin position="416"/>
        <end position="434"/>
    </location>
</feature>
<evidence type="ECO:0000256" key="4">
    <source>
        <dbReference type="ARBA" id="ARBA00022679"/>
    </source>
</evidence>
<evidence type="ECO:0000256" key="6">
    <source>
        <dbReference type="ARBA" id="ARBA00022989"/>
    </source>
</evidence>
<name>A0A1F5H6F5_9BACT</name>
<feature type="transmembrane region" description="Helical" evidence="8">
    <location>
        <begin position="192"/>
        <end position="211"/>
    </location>
</feature>
<dbReference type="GO" id="GO:0016763">
    <property type="term" value="F:pentosyltransferase activity"/>
    <property type="evidence" value="ECO:0007669"/>
    <property type="project" value="TreeGrafter"/>
</dbReference>
<feature type="transmembrane region" description="Helical" evidence="8">
    <location>
        <begin position="218"/>
        <end position="234"/>
    </location>
</feature>
<evidence type="ECO:0000256" key="2">
    <source>
        <dbReference type="ARBA" id="ARBA00022475"/>
    </source>
</evidence>
<evidence type="ECO:0000313" key="9">
    <source>
        <dbReference type="EMBL" id="OGD99614.1"/>
    </source>
</evidence>
<dbReference type="GO" id="GO:0005886">
    <property type="term" value="C:plasma membrane"/>
    <property type="evidence" value="ECO:0007669"/>
    <property type="project" value="UniProtKB-SubCell"/>
</dbReference>
<keyword evidence="7 8" id="KW-0472">Membrane</keyword>
<sequence length="582" mass="67006">MGVAVKFQISFFARKLRNLKFPIFDRVFVFLLAIIILAVILRFYKLNTNPPGLYWDEAAFGYDAYSILKTGKDHHGVFLPLFFESFGDWKLPVYHYLLVPSIAAFGLNEFAVRFPSALLGTLTVLLTYFLTKKLFSQVPDTSYQSGVSRPGQQLKTDKPTPGIWPPKPDTLALLSAFFLAISPWHLQFSRGGFESTVGLFFVIVGVYLFLLGLERQKILLFTFSFLLLTFSMYTYHAYRIFTPLFALCLAFIYFGQIKQSLAKLILPLALSILLLLPLLIFTFSKQGKARAISQSAFKKEEVEVARIDYDQKSKKPLRSLSKYLYPTPLYYSYIASNAYLNHFSAVFLFFQGDSIGRHSQVDMGQIYLFEALLLMVSIFAFKNLNTKSAKLMLAWLLISPVPATIVTPTPHAYRTLQMVIPLAFFSGLGAYSLFSRRFKFPLKFLVAVAFLYSFLTYLHLAFIHYPKKFAADWQDGNRQMVRQIQKYQANFDKIYVTDINQVPYIYLLFYQKYDPRKFIENKGTKNGFDKYIFISDDIDIYNKGKILYVAPSWKKVDGKWLAAADDSTRRHIYSLWEVGGQN</sequence>
<keyword evidence="2" id="KW-1003">Cell membrane</keyword>
<reference evidence="9 10" key="1">
    <citation type="journal article" date="2016" name="Nat. Commun.">
        <title>Thousands of microbial genomes shed light on interconnected biogeochemical processes in an aquifer system.</title>
        <authorList>
            <person name="Anantharaman K."/>
            <person name="Brown C.T."/>
            <person name="Hug L.A."/>
            <person name="Sharon I."/>
            <person name="Castelle C.J."/>
            <person name="Probst A.J."/>
            <person name="Thomas B.C."/>
            <person name="Singh A."/>
            <person name="Wilkins M.J."/>
            <person name="Karaoz U."/>
            <person name="Brodie E.L."/>
            <person name="Williams K.H."/>
            <person name="Hubbard S.S."/>
            <person name="Banfield J.F."/>
        </authorList>
    </citation>
    <scope>NUCLEOTIDE SEQUENCE [LARGE SCALE GENOMIC DNA]</scope>
</reference>
<feature type="transmembrane region" description="Helical" evidence="8">
    <location>
        <begin position="23"/>
        <end position="44"/>
    </location>
</feature>
<keyword evidence="5 8" id="KW-0812">Transmembrane</keyword>
<proteinExistence type="predicted"/>
<comment type="subcellular location">
    <subcellularLocation>
        <location evidence="1">Cell membrane</location>
        <topology evidence="1">Multi-pass membrane protein</topology>
    </subcellularLocation>
</comment>
<keyword evidence="6 8" id="KW-1133">Transmembrane helix</keyword>
<dbReference type="GO" id="GO:0009103">
    <property type="term" value="P:lipopolysaccharide biosynthetic process"/>
    <property type="evidence" value="ECO:0007669"/>
    <property type="project" value="UniProtKB-ARBA"/>
</dbReference>
<feature type="transmembrane region" description="Helical" evidence="8">
    <location>
        <begin position="264"/>
        <end position="283"/>
    </location>
</feature>
<keyword evidence="4" id="KW-0808">Transferase</keyword>
<comment type="caution">
    <text evidence="9">The sequence shown here is derived from an EMBL/GenBank/DDBJ whole genome shotgun (WGS) entry which is preliminary data.</text>
</comment>
<evidence type="ECO:0000256" key="7">
    <source>
        <dbReference type="ARBA" id="ARBA00023136"/>
    </source>
</evidence>
<feature type="transmembrane region" description="Helical" evidence="8">
    <location>
        <begin position="110"/>
        <end position="130"/>
    </location>
</feature>
<dbReference type="PANTHER" id="PTHR33908:SF11">
    <property type="entry name" value="MEMBRANE PROTEIN"/>
    <property type="match status" value="1"/>
</dbReference>
<feature type="transmembrane region" description="Helical" evidence="8">
    <location>
        <begin position="392"/>
        <end position="409"/>
    </location>
</feature>
<dbReference type="PANTHER" id="PTHR33908">
    <property type="entry name" value="MANNOSYLTRANSFERASE YKCB-RELATED"/>
    <property type="match status" value="1"/>
</dbReference>
<evidence type="ECO:0000313" key="10">
    <source>
        <dbReference type="Proteomes" id="UP000177039"/>
    </source>
</evidence>
<dbReference type="AlphaFoldDB" id="A0A1F5H6F5"/>
<dbReference type="Proteomes" id="UP000177039">
    <property type="component" value="Unassembled WGS sequence"/>
</dbReference>
<evidence type="ECO:0000256" key="1">
    <source>
        <dbReference type="ARBA" id="ARBA00004651"/>
    </source>
</evidence>
<dbReference type="InterPro" id="IPR050297">
    <property type="entry name" value="LipidA_mod_glycosyltrf_83"/>
</dbReference>
<gene>
    <name evidence="9" type="ORF">A3B54_02915</name>
</gene>
<organism evidence="9 10">
    <name type="scientific">Candidatus Curtissbacteria bacterium RIFCSPLOWO2_01_FULL_42_50</name>
    <dbReference type="NCBI Taxonomy" id="1797730"/>
    <lineage>
        <taxon>Bacteria</taxon>
        <taxon>Candidatus Curtissiibacteriota</taxon>
    </lineage>
</organism>
<evidence type="ECO:0000256" key="5">
    <source>
        <dbReference type="ARBA" id="ARBA00022692"/>
    </source>
</evidence>
<keyword evidence="3" id="KW-0328">Glycosyltransferase</keyword>
<dbReference type="EMBL" id="MFBT01000012">
    <property type="protein sequence ID" value="OGD99614.1"/>
    <property type="molecule type" value="Genomic_DNA"/>
</dbReference>
<accession>A0A1F5H6F5</accession>
<feature type="transmembrane region" description="Helical" evidence="8">
    <location>
        <begin position="362"/>
        <end position="380"/>
    </location>
</feature>
<feature type="transmembrane region" description="Helical" evidence="8">
    <location>
        <begin position="330"/>
        <end position="350"/>
    </location>
</feature>